<keyword evidence="2" id="KW-1185">Reference proteome</keyword>
<proteinExistence type="predicted"/>
<organism evidence="1 2">
    <name type="scientific">Avena sativa</name>
    <name type="common">Oat</name>
    <dbReference type="NCBI Taxonomy" id="4498"/>
    <lineage>
        <taxon>Eukaryota</taxon>
        <taxon>Viridiplantae</taxon>
        <taxon>Streptophyta</taxon>
        <taxon>Embryophyta</taxon>
        <taxon>Tracheophyta</taxon>
        <taxon>Spermatophyta</taxon>
        <taxon>Magnoliopsida</taxon>
        <taxon>Liliopsida</taxon>
        <taxon>Poales</taxon>
        <taxon>Poaceae</taxon>
        <taxon>BOP clade</taxon>
        <taxon>Pooideae</taxon>
        <taxon>Poodae</taxon>
        <taxon>Poeae</taxon>
        <taxon>Poeae Chloroplast Group 1 (Aveneae type)</taxon>
        <taxon>Aveninae</taxon>
        <taxon>Avena</taxon>
    </lineage>
</organism>
<name>A0ACD5TRD8_AVESA</name>
<protein>
    <submittedName>
        <fullName evidence="1">Uncharacterized protein</fullName>
    </submittedName>
</protein>
<dbReference type="Proteomes" id="UP001732700">
    <property type="component" value="Chromosome 1C"/>
</dbReference>
<evidence type="ECO:0000313" key="2">
    <source>
        <dbReference type="Proteomes" id="UP001732700"/>
    </source>
</evidence>
<accession>A0ACD5TRD8</accession>
<reference evidence="1" key="2">
    <citation type="submission" date="2025-09" db="UniProtKB">
        <authorList>
            <consortium name="EnsemblPlants"/>
        </authorList>
    </citation>
    <scope>IDENTIFICATION</scope>
</reference>
<reference evidence="1" key="1">
    <citation type="submission" date="2021-05" db="EMBL/GenBank/DDBJ databases">
        <authorList>
            <person name="Scholz U."/>
            <person name="Mascher M."/>
            <person name="Fiebig A."/>
        </authorList>
    </citation>
    <scope>NUCLEOTIDE SEQUENCE [LARGE SCALE GENOMIC DNA]</scope>
</reference>
<dbReference type="EnsemblPlants" id="AVESA.00010b.r2.1CG0113720.1">
    <property type="protein sequence ID" value="AVESA.00010b.r2.1CG0113720.1.CDS"/>
    <property type="gene ID" value="AVESA.00010b.r2.1CG0113720"/>
</dbReference>
<sequence>MARWGDLPSDIVTQILARLPAAAVQRFRVVCSTWRDIIDGGDLGPDADGQFIVMWRRYRRRRPAMPLYFIRRNFSLGRQGPEHQGIARVGLHALDLAAREAVPLLHFADVAAPEEAEVGVFALDLDGDMANPGSAFFVEASCDGVLLLSYEDRFYLCNPATALWASLPTIDHDQVIVGFYAREPPGSGAAREYSVIYVVKSQGSDASYWIRELRALLDDAVYEIGTPMSLGWDPQLLSLLLAPLPPARQAPPILVRSILYWAPKDMSHSAIVLFDTVSENFSLITAPTHISRGFQLLDVNGVIAISAINLTRTSIEIWVRQDHEKEPWGLRFTVDLPERTLTDDFGYDPFRRPFVYFIGQEVHILLPCLYSILHWRNGAVRQLYQYVRPHHWAIMTPHIFEESLEINTFLLAPHFNDDDDHKPPFKPAAGLEEQESGWPSQVSTRRAVVLLLL</sequence>
<evidence type="ECO:0000313" key="1">
    <source>
        <dbReference type="EnsemblPlants" id="AVESA.00010b.r2.1CG0113720.1.CDS"/>
    </source>
</evidence>